<dbReference type="Gene3D" id="3.40.50.2000">
    <property type="entry name" value="Glycogen Phosphorylase B"/>
    <property type="match status" value="2"/>
</dbReference>
<accession>A0A2M8RCU1</accession>
<dbReference type="PANTHER" id="PTHR45947">
    <property type="entry name" value="SULFOQUINOVOSYL TRANSFERASE SQD2"/>
    <property type="match status" value="1"/>
</dbReference>
<name>A0A2M8RCU1_9BRAD</name>
<reference evidence="2 3" key="1">
    <citation type="submission" date="2017-11" db="EMBL/GenBank/DDBJ databases">
        <title>Bradyrhizobium forestalis sp. nov., an efficient nitrogen-fixing bacterium isolated from nodules of forest legume species in the Amazon.</title>
        <authorList>
            <person name="Costa E.M."/>
            <person name="Guimaraes A."/>
            <person name="Carvalho T.S."/>
            <person name="Rodrigues T.L."/>
            <person name="Ribeiro P.R.A."/>
            <person name="Lebbe L."/>
            <person name="Willems A."/>
            <person name="Moreira F.M.S."/>
        </authorList>
    </citation>
    <scope>NUCLEOTIDE SEQUENCE [LARGE SCALE GENOMIC DNA]</scope>
    <source>
        <strain evidence="2 3">INPA54B</strain>
    </source>
</reference>
<dbReference type="EMBL" id="PGVG01000005">
    <property type="protein sequence ID" value="PJG55631.1"/>
    <property type="molecule type" value="Genomic_DNA"/>
</dbReference>
<dbReference type="GO" id="GO:0016757">
    <property type="term" value="F:glycosyltransferase activity"/>
    <property type="evidence" value="ECO:0007669"/>
    <property type="project" value="TreeGrafter"/>
</dbReference>
<evidence type="ECO:0000313" key="2">
    <source>
        <dbReference type="EMBL" id="PJG55631.1"/>
    </source>
</evidence>
<gene>
    <name evidence="2" type="ORF">CVM73_08730</name>
</gene>
<dbReference type="PANTHER" id="PTHR45947:SF3">
    <property type="entry name" value="SULFOQUINOVOSYL TRANSFERASE SQD2"/>
    <property type="match status" value="1"/>
</dbReference>
<dbReference type="Pfam" id="PF13692">
    <property type="entry name" value="Glyco_trans_1_4"/>
    <property type="match status" value="1"/>
</dbReference>
<proteinExistence type="predicted"/>
<organism evidence="2 3">
    <name type="scientific">Bradyrhizobium forestalis</name>
    <dbReference type="NCBI Taxonomy" id="1419263"/>
    <lineage>
        <taxon>Bacteria</taxon>
        <taxon>Pseudomonadati</taxon>
        <taxon>Pseudomonadota</taxon>
        <taxon>Alphaproteobacteria</taxon>
        <taxon>Hyphomicrobiales</taxon>
        <taxon>Nitrobacteraceae</taxon>
        <taxon>Bradyrhizobium</taxon>
    </lineage>
</organism>
<dbReference type="Proteomes" id="UP000231194">
    <property type="component" value="Unassembled WGS sequence"/>
</dbReference>
<dbReference type="SUPFAM" id="SSF53756">
    <property type="entry name" value="UDP-Glycosyltransferase/glycogen phosphorylase"/>
    <property type="match status" value="1"/>
</dbReference>
<evidence type="ECO:0000259" key="1">
    <source>
        <dbReference type="Pfam" id="PF13439"/>
    </source>
</evidence>
<dbReference type="InterPro" id="IPR050194">
    <property type="entry name" value="Glycosyltransferase_grp1"/>
</dbReference>
<keyword evidence="3" id="KW-1185">Reference proteome</keyword>
<dbReference type="AlphaFoldDB" id="A0A2M8RCU1"/>
<sequence length="397" mass="44583">MRILVVTPSVTRTGGGVSEVARLASLGLSEREHHVQVATLADDFFEQDVWRWKQLPVRAHQRVGPKNFGFSPGLLLGLFNSRADLVHVHGVWMFHCAAVLAWSLITGGRYVVTPHGMLEKWIRRRSPLLKWIVSLLFHDCFLRRASCFQVLTEKEIEDVREVVESAPVRLIPNYVEVELTSSAPTRPAWWRPEFDQRDVYLYFGRIHEKKGCLELCHAWHQACAKSTEFRQRSVLVFCGWVDHLPSFEPLVAELQMELGNIHFAGPQYGSAKASTLSAATFFILPSKSEGLPMAILEAWAHAKPVLMTKECNLSAAFADRAAIQIEQDASSLSESLMSASLLTVQERVELSRNGQNFLRKHYSKASVIDQLTALYTEVVSAPGDARVDAGLDGHEIR</sequence>
<dbReference type="OrthoDB" id="9790710at2"/>
<comment type="caution">
    <text evidence="2">The sequence shown here is derived from an EMBL/GenBank/DDBJ whole genome shotgun (WGS) entry which is preliminary data.</text>
</comment>
<feature type="domain" description="Glycosyltransferase subfamily 4-like N-terminal" evidence="1">
    <location>
        <begin position="15"/>
        <end position="178"/>
    </location>
</feature>
<dbReference type="RefSeq" id="WP_100231586.1">
    <property type="nucleotide sequence ID" value="NZ_PGVG01000005.1"/>
</dbReference>
<dbReference type="Pfam" id="PF13439">
    <property type="entry name" value="Glyco_transf_4"/>
    <property type="match status" value="1"/>
</dbReference>
<evidence type="ECO:0000313" key="3">
    <source>
        <dbReference type="Proteomes" id="UP000231194"/>
    </source>
</evidence>
<dbReference type="InterPro" id="IPR028098">
    <property type="entry name" value="Glyco_trans_4-like_N"/>
</dbReference>
<protein>
    <recommendedName>
        <fullName evidence="1">Glycosyltransferase subfamily 4-like N-terminal domain-containing protein</fullName>
    </recommendedName>
</protein>